<dbReference type="GO" id="GO:0003700">
    <property type="term" value="F:DNA-binding transcription factor activity"/>
    <property type="evidence" value="ECO:0007669"/>
    <property type="project" value="InterPro"/>
</dbReference>
<dbReference type="PRINTS" id="PR00039">
    <property type="entry name" value="HTHLYSR"/>
</dbReference>
<dbReference type="FunFam" id="1.10.10.10:FF:000001">
    <property type="entry name" value="LysR family transcriptional regulator"/>
    <property type="match status" value="1"/>
</dbReference>
<name>A0A6G9AED4_9BRAD</name>
<reference evidence="7 8" key="1">
    <citation type="journal article" date="2020" name="Int. J. Syst. Evol. Microbiol.">
        <title>Description and complete genome sequences of Bradyrhizobium symbiodeficiens sp. nov., a non-symbiotic bacterium associated with legumes native to Canada.</title>
        <authorList>
            <person name="Bromfield E.S.P."/>
            <person name="Cloutier S."/>
            <person name="Nguyen H.D.T."/>
        </authorList>
    </citation>
    <scope>NUCLEOTIDE SEQUENCE [LARGE SCALE GENOMIC DNA]</scope>
    <source>
        <strain evidence="7 8">101S1MB</strain>
    </source>
</reference>
<proteinExistence type="inferred from homology"/>
<evidence type="ECO:0000256" key="5">
    <source>
        <dbReference type="ARBA" id="ARBA00023163"/>
    </source>
</evidence>
<comment type="similarity">
    <text evidence="1">Belongs to the LysR transcriptional regulatory family.</text>
</comment>
<evidence type="ECO:0000313" key="7">
    <source>
        <dbReference type="EMBL" id="QIP10817.1"/>
    </source>
</evidence>
<keyword evidence="5" id="KW-0804">Transcription</keyword>
<accession>A0A6G9AED4</accession>
<dbReference type="Gene3D" id="1.10.10.10">
    <property type="entry name" value="Winged helix-like DNA-binding domain superfamily/Winged helix DNA-binding domain"/>
    <property type="match status" value="1"/>
</dbReference>
<evidence type="ECO:0000256" key="2">
    <source>
        <dbReference type="ARBA" id="ARBA00023015"/>
    </source>
</evidence>
<dbReference type="InterPro" id="IPR000847">
    <property type="entry name" value="LysR_HTH_N"/>
</dbReference>
<evidence type="ECO:0000313" key="8">
    <source>
        <dbReference type="Proteomes" id="UP000500895"/>
    </source>
</evidence>
<dbReference type="EMBL" id="CP050066">
    <property type="protein sequence ID" value="QIP10817.1"/>
    <property type="molecule type" value="Genomic_DNA"/>
</dbReference>
<dbReference type="PROSITE" id="PS50931">
    <property type="entry name" value="HTH_LYSR"/>
    <property type="match status" value="1"/>
</dbReference>
<protein>
    <submittedName>
        <fullName evidence="7">LysR family transcriptional regulator</fullName>
    </submittedName>
</protein>
<organism evidence="7 8">
    <name type="scientific">Bradyrhizobium symbiodeficiens</name>
    <dbReference type="NCBI Taxonomy" id="1404367"/>
    <lineage>
        <taxon>Bacteria</taxon>
        <taxon>Pseudomonadati</taxon>
        <taxon>Pseudomonadota</taxon>
        <taxon>Alphaproteobacteria</taxon>
        <taxon>Hyphomicrobiales</taxon>
        <taxon>Nitrobacteraceae</taxon>
        <taxon>Bradyrhizobium</taxon>
    </lineage>
</organism>
<dbReference type="Proteomes" id="UP000500895">
    <property type="component" value="Chromosome"/>
</dbReference>
<evidence type="ECO:0000256" key="1">
    <source>
        <dbReference type="ARBA" id="ARBA00009437"/>
    </source>
</evidence>
<feature type="domain" description="HTH lysR-type" evidence="6">
    <location>
        <begin position="1"/>
        <end position="58"/>
    </location>
</feature>
<keyword evidence="2" id="KW-0805">Transcription regulation</keyword>
<dbReference type="InterPro" id="IPR036390">
    <property type="entry name" value="WH_DNA-bd_sf"/>
</dbReference>
<evidence type="ECO:0000256" key="4">
    <source>
        <dbReference type="ARBA" id="ARBA00023159"/>
    </source>
</evidence>
<sequence>MQYRHLYYFVKIVEAGSFSQAARTIHVAQPALSQQISELEVSLGVALLQRSARGIRPTCRREALRGSLLASPPV</sequence>
<evidence type="ECO:0000256" key="3">
    <source>
        <dbReference type="ARBA" id="ARBA00023125"/>
    </source>
</evidence>
<dbReference type="AlphaFoldDB" id="A0A6G9AED4"/>
<dbReference type="InterPro" id="IPR036388">
    <property type="entry name" value="WH-like_DNA-bd_sf"/>
</dbReference>
<dbReference type="SUPFAM" id="SSF46785">
    <property type="entry name" value="Winged helix' DNA-binding domain"/>
    <property type="match status" value="1"/>
</dbReference>
<gene>
    <name evidence="7" type="ORF">HAV00_05890</name>
</gene>
<evidence type="ECO:0000259" key="6">
    <source>
        <dbReference type="PROSITE" id="PS50931"/>
    </source>
</evidence>
<dbReference type="GO" id="GO:2000142">
    <property type="term" value="P:regulation of DNA-templated transcription initiation"/>
    <property type="evidence" value="ECO:0007669"/>
    <property type="project" value="TreeGrafter"/>
</dbReference>
<dbReference type="GO" id="GO:0003677">
    <property type="term" value="F:DNA binding"/>
    <property type="evidence" value="ECO:0007669"/>
    <property type="project" value="UniProtKB-KW"/>
</dbReference>
<dbReference type="PANTHER" id="PTHR30293">
    <property type="entry name" value="TRANSCRIPTIONAL REGULATORY PROTEIN NAC-RELATED"/>
    <property type="match status" value="1"/>
</dbReference>
<dbReference type="RefSeq" id="WP_166469946.1">
    <property type="nucleotide sequence ID" value="NZ_CP050066.2"/>
</dbReference>
<dbReference type="Pfam" id="PF00126">
    <property type="entry name" value="HTH_1"/>
    <property type="match status" value="1"/>
</dbReference>
<dbReference type="PANTHER" id="PTHR30293:SF0">
    <property type="entry name" value="NITROGEN ASSIMILATION REGULATORY PROTEIN NAC"/>
    <property type="match status" value="1"/>
</dbReference>
<keyword evidence="3" id="KW-0238">DNA-binding</keyword>
<keyword evidence="4" id="KW-0010">Activator</keyword>